<keyword evidence="2" id="KW-1185">Reference proteome</keyword>
<accession>A0A1M5VRS3</accession>
<dbReference type="EMBL" id="FQXZ01000006">
    <property type="protein sequence ID" value="SHH77878.1"/>
    <property type="molecule type" value="Genomic_DNA"/>
</dbReference>
<reference evidence="1 2" key="1">
    <citation type="submission" date="2016-11" db="EMBL/GenBank/DDBJ databases">
        <authorList>
            <person name="Jaros S."/>
            <person name="Januszkiewicz K."/>
            <person name="Wedrychowicz H."/>
        </authorList>
    </citation>
    <scope>NUCLEOTIDE SEQUENCE [LARGE SCALE GENOMIC DNA]</scope>
    <source>
        <strain evidence="1 2">CECT 7868</strain>
    </source>
</reference>
<proteinExistence type="predicted"/>
<name>A0A1M5VRS3_9VIBR</name>
<organism evidence="1 2">
    <name type="scientific">Vibrio aerogenes CECT 7868</name>
    <dbReference type="NCBI Taxonomy" id="1216006"/>
    <lineage>
        <taxon>Bacteria</taxon>
        <taxon>Pseudomonadati</taxon>
        <taxon>Pseudomonadota</taxon>
        <taxon>Gammaproteobacteria</taxon>
        <taxon>Vibrionales</taxon>
        <taxon>Vibrionaceae</taxon>
        <taxon>Vibrio</taxon>
    </lineage>
</organism>
<dbReference type="AlphaFoldDB" id="A0A1M5VRS3"/>
<sequence>MLLAEELFCTETEELVLIYDCSMTLQTTPVFWPVTLPDKAEKRISDLSAGSPECLTILTRCEWATIFSSWGKFYQQQNVLLESPGLIIEMLEDCGMKACIKIYKDEDYLVIFGVPEILQYFVKDSPEQVIPQQRLRIGVAGLSTDWGITTSVHILASVDVIAGAAIPDIQYLLNDEHLLILGGIKQAILIANAITVVSTLLLSDESFPVSKVVDLGLMLVSVVLPVNISDKIKEYFTVQVTTFASGVMNFRDCLT</sequence>
<protein>
    <submittedName>
        <fullName evidence="1">Uncharacterized protein</fullName>
    </submittedName>
</protein>
<evidence type="ECO:0000313" key="1">
    <source>
        <dbReference type="EMBL" id="SHH77878.1"/>
    </source>
</evidence>
<evidence type="ECO:0000313" key="2">
    <source>
        <dbReference type="Proteomes" id="UP000184608"/>
    </source>
</evidence>
<dbReference type="Proteomes" id="UP000184608">
    <property type="component" value="Unassembled WGS sequence"/>
</dbReference>
<gene>
    <name evidence="1" type="ORF">VA7868_00474</name>
</gene>